<evidence type="ECO:0000313" key="2">
    <source>
        <dbReference type="EMBL" id="TKC12346.1"/>
    </source>
</evidence>
<gene>
    <name evidence="2" type="ORF">FA048_01625</name>
</gene>
<reference evidence="2 3" key="1">
    <citation type="submission" date="2019-04" db="EMBL/GenBank/DDBJ databases">
        <title>Pedobacter sp. RP-3-22 sp. nov., isolated from Arctic soil.</title>
        <authorList>
            <person name="Dahal R.H."/>
            <person name="Kim D.-U."/>
        </authorList>
    </citation>
    <scope>NUCLEOTIDE SEQUENCE [LARGE SCALE GENOMIC DNA]</scope>
    <source>
        <strain evidence="2 3">RP-3-22</strain>
    </source>
</reference>
<keyword evidence="1" id="KW-0472">Membrane</keyword>
<name>A0A4U1CUP4_9SPHI</name>
<dbReference type="Pfam" id="PF12730">
    <property type="entry name" value="ABC2_membrane_4"/>
    <property type="match status" value="1"/>
</dbReference>
<feature type="transmembrane region" description="Helical" evidence="1">
    <location>
        <begin position="187"/>
        <end position="208"/>
    </location>
</feature>
<comment type="caution">
    <text evidence="2">The sequence shown here is derived from an EMBL/GenBank/DDBJ whole genome shotgun (WGS) entry which is preliminary data.</text>
</comment>
<feature type="transmembrane region" description="Helical" evidence="1">
    <location>
        <begin position="158"/>
        <end position="180"/>
    </location>
</feature>
<dbReference type="PANTHER" id="PTHR37305:SF1">
    <property type="entry name" value="MEMBRANE PROTEIN"/>
    <property type="match status" value="1"/>
</dbReference>
<dbReference type="OrthoDB" id="5946463at2"/>
<feature type="transmembrane region" description="Helical" evidence="1">
    <location>
        <begin position="112"/>
        <end position="138"/>
    </location>
</feature>
<feature type="transmembrane region" description="Helical" evidence="1">
    <location>
        <begin position="20"/>
        <end position="40"/>
    </location>
</feature>
<dbReference type="Proteomes" id="UP000309488">
    <property type="component" value="Unassembled WGS sequence"/>
</dbReference>
<keyword evidence="1" id="KW-0812">Transmembrane</keyword>
<dbReference type="RefSeq" id="WP_136838304.1">
    <property type="nucleotide sequence ID" value="NZ_SWBR01000001.1"/>
</dbReference>
<protein>
    <submittedName>
        <fullName evidence="2">ABC transporter permease</fullName>
    </submittedName>
</protein>
<organism evidence="2 3">
    <name type="scientific">Pedobacter polaris</name>
    <dbReference type="NCBI Taxonomy" id="2571273"/>
    <lineage>
        <taxon>Bacteria</taxon>
        <taxon>Pseudomonadati</taxon>
        <taxon>Bacteroidota</taxon>
        <taxon>Sphingobacteriia</taxon>
        <taxon>Sphingobacteriales</taxon>
        <taxon>Sphingobacteriaceae</taxon>
        <taxon>Pedobacter</taxon>
    </lineage>
</organism>
<feature type="transmembrane region" description="Helical" evidence="1">
    <location>
        <begin position="240"/>
        <end position="259"/>
    </location>
</feature>
<evidence type="ECO:0000256" key="1">
    <source>
        <dbReference type="SAM" id="Phobius"/>
    </source>
</evidence>
<keyword evidence="1" id="KW-1133">Transmembrane helix</keyword>
<feature type="transmembrane region" description="Helical" evidence="1">
    <location>
        <begin position="60"/>
        <end position="82"/>
    </location>
</feature>
<sequence length="264" mass="30066">MRSLYISLVSEFYKSRKTLAFWAAIILPVLICGLIAFGFYTSADKVLKNNYPGLALWAQYSGAALNVMGMLILPFYVMFMAFSVNNIEHKNDTWKTLFTQPLNKFSIYAAKYLYAVMLLFICLLLFVVLTFATGYLLQVLVPKYTFNDYNPMLILTKFYSKLFLASLGILSLQFVLSLIWSDFLKPMGIGFIGTIMGIITANVGWKYAYLIPYSDPTLALRVTRAKGAKVEDFPIFTQEIWVSVIFAAAMFIIGYFILLKRNIK</sequence>
<dbReference type="EMBL" id="SWBR01000001">
    <property type="protein sequence ID" value="TKC12346.1"/>
    <property type="molecule type" value="Genomic_DNA"/>
</dbReference>
<dbReference type="CDD" id="cd21809">
    <property type="entry name" value="ABC-2_lan_permease-like"/>
    <property type="match status" value="1"/>
</dbReference>
<evidence type="ECO:0000313" key="3">
    <source>
        <dbReference type="Proteomes" id="UP000309488"/>
    </source>
</evidence>
<keyword evidence="3" id="KW-1185">Reference proteome</keyword>
<dbReference type="PANTHER" id="PTHR37305">
    <property type="entry name" value="INTEGRAL MEMBRANE PROTEIN-RELATED"/>
    <property type="match status" value="1"/>
</dbReference>
<proteinExistence type="predicted"/>
<dbReference type="AlphaFoldDB" id="A0A4U1CUP4"/>
<accession>A0A4U1CUP4</accession>